<keyword evidence="1" id="KW-0812">Transmembrane</keyword>
<sequence length="246" mass="28933">TECAVITLFERMLTFSKQFSIQKKIYIYLCIYIVVYICTYIVNDWKGSEKDLCKYILALGKVDDKTAKNLIEQVQYFYDHILCLREWLESLYRTSDNFRFGQCSFTEFEIEINGKQIELVIHKSEEKKTKEVEICDWSDCNDDNNSPADDNYDDNASVVNMYAWDNVQVGDEFTYICQEGVSAMSNATQYIVLGEYIDFTNEKELNNNKIRNGWNIIDLLKADDEIEQNQLCEVFSKSCTFWKKKI</sequence>
<keyword evidence="1" id="KW-1133">Transmembrane helix</keyword>
<comment type="caution">
    <text evidence="2">The sequence shown here is derived from an EMBL/GenBank/DDBJ whole genome shotgun (WGS) entry which is preliminary data.</text>
</comment>
<organism evidence="2 3">
    <name type="scientific">Reticulomyxa filosa</name>
    <dbReference type="NCBI Taxonomy" id="46433"/>
    <lineage>
        <taxon>Eukaryota</taxon>
        <taxon>Sar</taxon>
        <taxon>Rhizaria</taxon>
        <taxon>Retaria</taxon>
        <taxon>Foraminifera</taxon>
        <taxon>Monothalamids</taxon>
        <taxon>Reticulomyxidae</taxon>
        <taxon>Reticulomyxa</taxon>
    </lineage>
</organism>
<keyword evidence="3" id="KW-1185">Reference proteome</keyword>
<dbReference type="Proteomes" id="UP000023152">
    <property type="component" value="Unassembled WGS sequence"/>
</dbReference>
<feature type="transmembrane region" description="Helical" evidence="1">
    <location>
        <begin position="25"/>
        <end position="42"/>
    </location>
</feature>
<reference evidence="2 3" key="1">
    <citation type="journal article" date="2013" name="Curr. Biol.">
        <title>The Genome of the Foraminiferan Reticulomyxa filosa.</title>
        <authorList>
            <person name="Glockner G."/>
            <person name="Hulsmann N."/>
            <person name="Schleicher M."/>
            <person name="Noegel A.A."/>
            <person name="Eichinger L."/>
            <person name="Gallinger C."/>
            <person name="Pawlowski J."/>
            <person name="Sierra R."/>
            <person name="Euteneuer U."/>
            <person name="Pillet L."/>
            <person name="Moustafa A."/>
            <person name="Platzer M."/>
            <person name="Groth M."/>
            <person name="Szafranski K."/>
            <person name="Schliwa M."/>
        </authorList>
    </citation>
    <scope>NUCLEOTIDE SEQUENCE [LARGE SCALE GENOMIC DNA]</scope>
</reference>
<feature type="non-terminal residue" evidence="2">
    <location>
        <position position="1"/>
    </location>
</feature>
<proteinExistence type="predicted"/>
<evidence type="ECO:0000256" key="1">
    <source>
        <dbReference type="SAM" id="Phobius"/>
    </source>
</evidence>
<evidence type="ECO:0000313" key="3">
    <source>
        <dbReference type="Proteomes" id="UP000023152"/>
    </source>
</evidence>
<name>X6L7K3_RETFI</name>
<dbReference type="EMBL" id="ASPP01050099">
    <property type="protein sequence ID" value="ETN97318.1"/>
    <property type="molecule type" value="Genomic_DNA"/>
</dbReference>
<dbReference type="AlphaFoldDB" id="X6L7K3"/>
<keyword evidence="1" id="KW-0472">Membrane</keyword>
<evidence type="ECO:0000313" key="2">
    <source>
        <dbReference type="EMBL" id="ETN97318.1"/>
    </source>
</evidence>
<feature type="non-terminal residue" evidence="2">
    <location>
        <position position="246"/>
    </location>
</feature>
<gene>
    <name evidence="2" type="ORF">RFI_40213</name>
</gene>
<protein>
    <submittedName>
        <fullName evidence="2">Uncharacterized protein</fullName>
    </submittedName>
</protein>
<accession>X6L7K3</accession>